<keyword evidence="4" id="KW-1185">Reference proteome</keyword>
<sequence>MIILKKSIGRLMISIEWPTKKEKDKTHLHGRQSLLFIINAYYAKHCLQHIHPTKNIYSIFIFLFGIPLLYLLKYFNFSNQEIKDHIVLILIFEVLTLLSFFGLIATGDRIDLKNLKKKYPTVTSKAEAKSIFIRKLSTTFGYEALAKATDDLLTLAESRKEKTSIKKYIINDSSKNRINTLILFCFGAFVTIYAKSDITLDEIFSRLEKNTFKFEIVGLAAMIFALVLSWIASTLLSGVGRIILRCDLKKRAIFDFVIREFKTDLIVYGQSTQMTKQNPKKPSIKNKSTRNHRSSTLNHKPPRTALTKALRKRK</sequence>
<dbReference type="STRING" id="1121001.SAMN02745857_03276"/>
<keyword evidence="2" id="KW-1133">Transmembrane helix</keyword>
<feature type="transmembrane region" description="Helical" evidence="2">
    <location>
        <begin position="87"/>
        <end position="107"/>
    </location>
</feature>
<reference evidence="3 4" key="1">
    <citation type="submission" date="2017-04" db="EMBL/GenBank/DDBJ databases">
        <authorList>
            <person name="Afonso C.L."/>
            <person name="Miller P.J."/>
            <person name="Scott M.A."/>
            <person name="Spackman E."/>
            <person name="Goraichik I."/>
            <person name="Dimitrov K.M."/>
            <person name="Suarez D.L."/>
            <person name="Swayne D.E."/>
        </authorList>
    </citation>
    <scope>NUCLEOTIDE SEQUENCE [LARGE SCALE GENOMIC DNA]</scope>
    <source>
        <strain evidence="3 4">DSM 23236</strain>
    </source>
</reference>
<dbReference type="EMBL" id="FWXD01000022">
    <property type="protein sequence ID" value="SMC28473.1"/>
    <property type="molecule type" value="Genomic_DNA"/>
</dbReference>
<dbReference type="Proteomes" id="UP000192761">
    <property type="component" value="Unassembled WGS sequence"/>
</dbReference>
<proteinExistence type="predicted"/>
<feature type="region of interest" description="Disordered" evidence="1">
    <location>
        <begin position="273"/>
        <end position="314"/>
    </location>
</feature>
<name>A0A1W1XX05_9NEIS</name>
<dbReference type="RefSeq" id="WP_084092152.1">
    <property type="nucleotide sequence ID" value="NZ_FWXD01000022.1"/>
</dbReference>
<evidence type="ECO:0000313" key="3">
    <source>
        <dbReference type="EMBL" id="SMC28473.1"/>
    </source>
</evidence>
<feature type="transmembrane region" description="Helical" evidence="2">
    <location>
        <begin position="56"/>
        <end position="75"/>
    </location>
</feature>
<evidence type="ECO:0000313" key="4">
    <source>
        <dbReference type="Proteomes" id="UP000192761"/>
    </source>
</evidence>
<organism evidence="3 4">
    <name type="scientific">Andreprevotia lacus DSM 23236</name>
    <dbReference type="NCBI Taxonomy" id="1121001"/>
    <lineage>
        <taxon>Bacteria</taxon>
        <taxon>Pseudomonadati</taxon>
        <taxon>Pseudomonadota</taxon>
        <taxon>Betaproteobacteria</taxon>
        <taxon>Neisseriales</taxon>
        <taxon>Chitinibacteraceae</taxon>
        <taxon>Andreprevotia</taxon>
    </lineage>
</organism>
<accession>A0A1W1XX05</accession>
<keyword evidence="2" id="KW-0472">Membrane</keyword>
<evidence type="ECO:0000256" key="1">
    <source>
        <dbReference type="SAM" id="MobiDB-lite"/>
    </source>
</evidence>
<feature type="transmembrane region" description="Helical" evidence="2">
    <location>
        <begin position="216"/>
        <end position="244"/>
    </location>
</feature>
<feature type="transmembrane region" description="Helical" evidence="2">
    <location>
        <begin position="178"/>
        <end position="196"/>
    </location>
</feature>
<feature type="compositionally biased region" description="Basic residues" evidence="1">
    <location>
        <begin position="278"/>
        <end position="293"/>
    </location>
</feature>
<gene>
    <name evidence="3" type="ORF">SAMN02745857_03276</name>
</gene>
<dbReference type="AlphaFoldDB" id="A0A1W1XX05"/>
<protein>
    <submittedName>
        <fullName evidence="3">Uncharacterized protein</fullName>
    </submittedName>
</protein>
<evidence type="ECO:0000256" key="2">
    <source>
        <dbReference type="SAM" id="Phobius"/>
    </source>
</evidence>
<keyword evidence="2" id="KW-0812">Transmembrane</keyword>